<dbReference type="PROSITE" id="PS50110">
    <property type="entry name" value="RESPONSE_REGULATORY"/>
    <property type="match status" value="1"/>
</dbReference>
<dbReference type="GO" id="GO:0003700">
    <property type="term" value="F:DNA-binding transcription factor activity"/>
    <property type="evidence" value="ECO:0007669"/>
    <property type="project" value="InterPro"/>
</dbReference>
<protein>
    <recommendedName>
        <fullName evidence="1">Stage 0 sporulation protein A homolog</fullName>
    </recommendedName>
</protein>
<dbReference type="AlphaFoldDB" id="A0A1G6L591"/>
<dbReference type="Proteomes" id="UP000295758">
    <property type="component" value="Unassembled WGS sequence"/>
</dbReference>
<sequence>MYKIMIVDDEYLERKALSIILKNRCTIKDEIEIVGTAANGEEAVEIAKKNKIDIIFIDIKMPKKDGLQAIKEIKNILPESRFVIMTAYDEFEYVQEALKLNIEEYLLKPVKPAKVNSVIKKINKKIKKRREEEKAKEKMKEKLDMVIPYIKMSFVFDLIFLDIDTIEEIKDRTSFFNIKDLPSAVMIADIDKFARRTVNQDEIERQLLKKKVFNIIKNFGADYPSLMIVPMSSDKIIILYFGNEKYKNKHIKDWLRQIAKKMVDNIKEKTDFTITIGIGSYYSDPKLVDRSYYEALGSIRNSFLLKERAVIHWEDVKNNDYEELAYPYEIELKLLEKLKSNKLSQLSNLIDTLFGNWKIDDNFNSMMVKSRLLELMGVLSRAAVEAGAKYKNVSPLNYKYIKELFDINTVIDLKEWLYSLCIKLSQKIDEVDEEFKEKIIYDGVKYINSNFTNDISLNEAAAASNLSSHYFSRIFKKEMGCTFKEYITELRMEAAKRKLNKENENISSIAKEIGYNNPGYFSRVFKEYEGVSPSTYRES</sequence>
<dbReference type="SUPFAM" id="SSF46689">
    <property type="entry name" value="Homeodomain-like"/>
    <property type="match status" value="2"/>
</dbReference>
<gene>
    <name evidence="12" type="ORF">BY453_10190</name>
    <name evidence="9" type="ORF">C8C78_11632</name>
    <name evidence="10" type="ORF">SAMN04488597_105101</name>
    <name evidence="11" type="ORF">SAMN04515654_103135</name>
</gene>
<dbReference type="InterPro" id="IPR041522">
    <property type="entry name" value="CdaR_GGDEF"/>
</dbReference>
<dbReference type="InterPro" id="IPR009057">
    <property type="entry name" value="Homeodomain-like_sf"/>
</dbReference>
<reference evidence="10 16" key="2">
    <citation type="submission" date="2016-10" db="EMBL/GenBank/DDBJ databases">
        <authorList>
            <person name="Varghese N."/>
            <person name="Submissions S."/>
        </authorList>
    </citation>
    <scope>NUCLEOTIDE SEQUENCE [LARGE SCALE GENOMIC DNA]</scope>
    <source>
        <strain evidence="10 16">WG10</strain>
    </source>
</reference>
<dbReference type="PROSITE" id="PS01124">
    <property type="entry name" value="HTH_ARAC_FAMILY_2"/>
    <property type="match status" value="1"/>
</dbReference>
<dbReference type="PANTHER" id="PTHR43280:SF2">
    <property type="entry name" value="HTH-TYPE TRANSCRIPTIONAL REGULATOR EXSA"/>
    <property type="match status" value="1"/>
</dbReference>
<dbReference type="InterPro" id="IPR001789">
    <property type="entry name" value="Sig_transdc_resp-reg_receiver"/>
</dbReference>
<feature type="domain" description="Response regulatory" evidence="8">
    <location>
        <begin position="3"/>
        <end position="123"/>
    </location>
</feature>
<dbReference type="GO" id="GO:0000160">
    <property type="term" value="P:phosphorelay signal transduction system"/>
    <property type="evidence" value="ECO:0007669"/>
    <property type="project" value="InterPro"/>
</dbReference>
<evidence type="ECO:0000313" key="9">
    <source>
        <dbReference type="EMBL" id="PXV64796.1"/>
    </source>
</evidence>
<proteinExistence type="predicted"/>
<dbReference type="InterPro" id="IPR020449">
    <property type="entry name" value="Tscrpt_reg_AraC-type_HTH"/>
</dbReference>
<dbReference type="EMBL" id="FNEH01000003">
    <property type="protein sequence ID" value="SDI24215.1"/>
    <property type="molecule type" value="Genomic_DNA"/>
</dbReference>
<evidence type="ECO:0000256" key="6">
    <source>
        <dbReference type="PROSITE-ProRule" id="PRU00169"/>
    </source>
</evidence>
<dbReference type="Proteomes" id="UP000198945">
    <property type="component" value="Unassembled WGS sequence"/>
</dbReference>
<dbReference type="InterPro" id="IPR018060">
    <property type="entry name" value="HTH_AraC"/>
</dbReference>
<evidence type="ECO:0000313" key="13">
    <source>
        <dbReference type="Proteomes" id="UP000198945"/>
    </source>
</evidence>
<dbReference type="InterPro" id="IPR011006">
    <property type="entry name" value="CheY-like_superfamily"/>
</dbReference>
<dbReference type="Proteomes" id="UP000324896">
    <property type="component" value="Unassembled WGS sequence"/>
</dbReference>
<evidence type="ECO:0000313" key="16">
    <source>
        <dbReference type="Proteomes" id="UP000324896"/>
    </source>
</evidence>
<reference evidence="12 15" key="4">
    <citation type="submission" date="2019-03" db="EMBL/GenBank/DDBJ databases">
        <title>Deep subsurface shale carbon reservoir microbial communities from Ohio and West Virginia, USA.</title>
        <authorList>
            <person name="Wrighton K."/>
        </authorList>
    </citation>
    <scope>NUCLEOTIDE SEQUENCE [LARGE SCALE GENOMIC DNA]</scope>
    <source>
        <strain evidence="12 15">UTICA-S4D12</strain>
    </source>
</reference>
<comment type="function">
    <text evidence="5">May play the central regulatory role in sporulation. It may be an element of the effector pathway responsible for the activation of sporulation genes in response to nutritional stress. Spo0A may act in concert with spo0H (a sigma factor) to control the expression of some genes that are critical to the sporulation process.</text>
</comment>
<organism evidence="10 16">
    <name type="scientific">Halanaerobium congolense</name>
    <dbReference type="NCBI Taxonomy" id="54121"/>
    <lineage>
        <taxon>Bacteria</taxon>
        <taxon>Bacillati</taxon>
        <taxon>Bacillota</taxon>
        <taxon>Clostridia</taxon>
        <taxon>Halanaerobiales</taxon>
        <taxon>Halanaerobiaceae</taxon>
        <taxon>Halanaerobium</taxon>
    </lineage>
</organism>
<keyword evidence="4" id="KW-0804">Transcription</keyword>
<dbReference type="Pfam" id="PF00072">
    <property type="entry name" value="Response_reg"/>
    <property type="match status" value="1"/>
</dbReference>
<dbReference type="RefSeq" id="WP_089716136.1">
    <property type="nucleotide sequence ID" value="NZ_FMYT01000005.1"/>
</dbReference>
<name>A0A1G6L591_9FIRM</name>
<dbReference type="CDD" id="cd17536">
    <property type="entry name" value="REC_YesN-like"/>
    <property type="match status" value="1"/>
</dbReference>
<dbReference type="GO" id="GO:0043565">
    <property type="term" value="F:sequence-specific DNA binding"/>
    <property type="evidence" value="ECO:0007669"/>
    <property type="project" value="InterPro"/>
</dbReference>
<dbReference type="Gene3D" id="1.10.10.60">
    <property type="entry name" value="Homeodomain-like"/>
    <property type="match status" value="2"/>
</dbReference>
<evidence type="ECO:0000256" key="1">
    <source>
        <dbReference type="ARBA" id="ARBA00018672"/>
    </source>
</evidence>
<dbReference type="Pfam" id="PF17853">
    <property type="entry name" value="GGDEF_2"/>
    <property type="match status" value="1"/>
</dbReference>
<dbReference type="SMART" id="SM00448">
    <property type="entry name" value="REC"/>
    <property type="match status" value="1"/>
</dbReference>
<keyword evidence="6" id="KW-0597">Phosphoprotein</keyword>
<evidence type="ECO:0000259" key="8">
    <source>
        <dbReference type="PROSITE" id="PS50110"/>
    </source>
</evidence>
<dbReference type="Proteomes" id="UP000247389">
    <property type="component" value="Unassembled WGS sequence"/>
</dbReference>
<evidence type="ECO:0000313" key="15">
    <source>
        <dbReference type="Proteomes" id="UP000295758"/>
    </source>
</evidence>
<evidence type="ECO:0000313" key="12">
    <source>
        <dbReference type="EMBL" id="TDS35372.1"/>
    </source>
</evidence>
<evidence type="ECO:0000313" key="11">
    <source>
        <dbReference type="EMBL" id="SDI24215.1"/>
    </source>
</evidence>
<dbReference type="Gene3D" id="3.40.50.2300">
    <property type="match status" value="1"/>
</dbReference>
<accession>A0A1G6L591</accession>
<keyword evidence="3" id="KW-0238">DNA-binding</keyword>
<evidence type="ECO:0000313" key="14">
    <source>
        <dbReference type="Proteomes" id="UP000247389"/>
    </source>
</evidence>
<evidence type="ECO:0000256" key="5">
    <source>
        <dbReference type="ARBA" id="ARBA00024867"/>
    </source>
</evidence>
<evidence type="ECO:0000313" key="10">
    <source>
        <dbReference type="EMBL" id="SDC37806.1"/>
    </source>
</evidence>
<dbReference type="PRINTS" id="PR00032">
    <property type="entry name" value="HTHARAC"/>
</dbReference>
<dbReference type="Pfam" id="PF12833">
    <property type="entry name" value="HTH_18"/>
    <property type="match status" value="1"/>
</dbReference>
<evidence type="ECO:0000256" key="4">
    <source>
        <dbReference type="ARBA" id="ARBA00023163"/>
    </source>
</evidence>
<evidence type="ECO:0000256" key="2">
    <source>
        <dbReference type="ARBA" id="ARBA00023015"/>
    </source>
</evidence>
<evidence type="ECO:0000256" key="3">
    <source>
        <dbReference type="ARBA" id="ARBA00023125"/>
    </source>
</evidence>
<dbReference type="EMBL" id="FMYT01000005">
    <property type="protein sequence ID" value="SDC37806.1"/>
    <property type="molecule type" value="Genomic_DNA"/>
</dbReference>
<evidence type="ECO:0000259" key="7">
    <source>
        <dbReference type="PROSITE" id="PS01124"/>
    </source>
</evidence>
<dbReference type="SMART" id="SM00342">
    <property type="entry name" value="HTH_ARAC"/>
    <property type="match status" value="1"/>
</dbReference>
<reference evidence="9 14" key="3">
    <citation type="submission" date="2018-04" db="EMBL/GenBank/DDBJ databases">
        <title>Subsurface microbial communities from deep shales in Ohio and West Virginia, USA.</title>
        <authorList>
            <person name="Wrighton K."/>
        </authorList>
    </citation>
    <scope>NUCLEOTIDE SEQUENCE [LARGE SCALE GENOMIC DNA]</scope>
    <source>
        <strain evidence="9 14">MSL28</strain>
    </source>
</reference>
<keyword evidence="2" id="KW-0805">Transcription regulation</keyword>
<feature type="modified residue" description="4-aspartylphosphate" evidence="6">
    <location>
        <position position="58"/>
    </location>
</feature>
<dbReference type="PANTHER" id="PTHR43280">
    <property type="entry name" value="ARAC-FAMILY TRANSCRIPTIONAL REGULATOR"/>
    <property type="match status" value="1"/>
</dbReference>
<reference evidence="11 13" key="1">
    <citation type="submission" date="2016-10" db="EMBL/GenBank/DDBJ databases">
        <authorList>
            <person name="de Groot N.N."/>
        </authorList>
    </citation>
    <scope>NUCLEOTIDE SEQUENCE [LARGE SCALE GENOMIC DNA]</scope>
    <source>
        <strain evidence="11 13">WG7</strain>
    </source>
</reference>
<dbReference type="EMBL" id="SOAA01000001">
    <property type="protein sequence ID" value="TDS35372.1"/>
    <property type="molecule type" value="Genomic_DNA"/>
</dbReference>
<dbReference type="SUPFAM" id="SSF52172">
    <property type="entry name" value="CheY-like"/>
    <property type="match status" value="1"/>
</dbReference>
<feature type="domain" description="HTH araC/xylS-type" evidence="7">
    <location>
        <begin position="441"/>
        <end position="539"/>
    </location>
</feature>
<dbReference type="EMBL" id="QICM01000016">
    <property type="protein sequence ID" value="PXV64796.1"/>
    <property type="molecule type" value="Genomic_DNA"/>
</dbReference>